<dbReference type="AlphaFoldDB" id="A0A131YI78"/>
<dbReference type="GO" id="GO:0004526">
    <property type="term" value="F:ribonuclease P activity"/>
    <property type="evidence" value="ECO:0007669"/>
    <property type="project" value="TreeGrafter"/>
</dbReference>
<evidence type="ECO:0000313" key="1">
    <source>
        <dbReference type="EMBL" id="JAP78657.1"/>
    </source>
</evidence>
<protein>
    <submittedName>
        <fullName evidence="1">Ribonucleases P/MRP protein subunit RPP40</fullName>
    </submittedName>
</protein>
<dbReference type="EMBL" id="GEDV01009900">
    <property type="protein sequence ID" value="JAP78657.1"/>
    <property type="molecule type" value="Transcribed_RNA"/>
</dbReference>
<dbReference type="GO" id="GO:0001682">
    <property type="term" value="P:tRNA 5'-leader removal"/>
    <property type="evidence" value="ECO:0007669"/>
    <property type="project" value="InterPro"/>
</dbReference>
<dbReference type="GO" id="GO:0000172">
    <property type="term" value="C:ribonuclease MRP complex"/>
    <property type="evidence" value="ECO:0007669"/>
    <property type="project" value="TreeGrafter"/>
</dbReference>
<organism evidence="1">
    <name type="scientific">Rhipicephalus appendiculatus</name>
    <name type="common">Brown ear tick</name>
    <dbReference type="NCBI Taxonomy" id="34631"/>
    <lineage>
        <taxon>Eukaryota</taxon>
        <taxon>Metazoa</taxon>
        <taxon>Ecdysozoa</taxon>
        <taxon>Arthropoda</taxon>
        <taxon>Chelicerata</taxon>
        <taxon>Arachnida</taxon>
        <taxon>Acari</taxon>
        <taxon>Parasitiformes</taxon>
        <taxon>Ixodida</taxon>
        <taxon>Ixodoidea</taxon>
        <taxon>Ixodidae</taxon>
        <taxon>Rhipicephalinae</taxon>
        <taxon>Rhipicephalus</taxon>
        <taxon>Rhipicephalus</taxon>
    </lineage>
</organism>
<accession>A0A131YI78</accession>
<reference evidence="1" key="1">
    <citation type="journal article" date="2016" name="Ticks Tick Borne Dis.">
        <title>De novo assembly and annotation of the salivary gland transcriptome of Rhipicephalus appendiculatus male and female ticks during blood feeding.</title>
        <authorList>
            <person name="de Castro M.H."/>
            <person name="de Klerk D."/>
            <person name="Pienaar R."/>
            <person name="Latif A.A."/>
            <person name="Rees D.J."/>
            <person name="Mans B.J."/>
        </authorList>
    </citation>
    <scope>NUCLEOTIDE SEQUENCE</scope>
    <source>
        <tissue evidence="1">Salivary glands</tissue>
    </source>
</reference>
<proteinExistence type="predicted"/>
<dbReference type="PANTHER" id="PTHR15396">
    <property type="entry name" value="RIBONUCLEASE P PROTEIN SUBUNIT P40"/>
    <property type="match status" value="1"/>
</dbReference>
<dbReference type="GO" id="GO:0030681">
    <property type="term" value="C:multimeric ribonuclease P complex"/>
    <property type="evidence" value="ECO:0007669"/>
    <property type="project" value="TreeGrafter"/>
</dbReference>
<sequence length="358" mass="40404">MWPDFPRLHYDIDVYLSHFGDPNELWQEAVRRCNFIHSVQLLLPGLSQIPKDVQCLMAAQDYHVVRDVRAKDLVAWDLVKNFVRQGKLHLLSLNSSIPYGNCVAVTADGELHLSLQEEVFRVSGLEGSRSTGSSKGHNVFESVIDLQKQCFHPGKNNYKRMLDSLERCGSLVGQDVAVVWESIPEHASLSPSSIARYFIQCGHTVIPCKPRYSSATQFCQAVPTALTTLEHIEEDAYVPIYEWLGAIAAGVDSRDHKDAREEFISSYHFPGTSTEVSKLFVANWKGFFTPTCAIKLLLLLRQCMVQEELPFFGLVLHRFDDDPTRPLSKHQSLLLSRASELIIVCSPNGHYCLFQSPK</sequence>
<dbReference type="PANTHER" id="PTHR15396:SF1">
    <property type="entry name" value="RIBONUCLEASE P PROTEIN SUBUNIT P40"/>
    <property type="match status" value="1"/>
</dbReference>
<dbReference type="InterPro" id="IPR013893">
    <property type="entry name" value="RNase_P_Rpp40"/>
</dbReference>
<name>A0A131YI78_RHIAP</name>
<dbReference type="Pfam" id="PF08584">
    <property type="entry name" value="Ribonuc_P_40"/>
    <property type="match status" value="1"/>
</dbReference>
<dbReference type="GO" id="GO:0000171">
    <property type="term" value="F:ribonuclease MRP activity"/>
    <property type="evidence" value="ECO:0007669"/>
    <property type="project" value="TreeGrafter"/>
</dbReference>
<dbReference type="GO" id="GO:0000447">
    <property type="term" value="P:endonucleolytic cleavage in ITS1 to separate SSU-rRNA from 5.8S rRNA and LSU-rRNA from tricistronic rRNA transcript (SSU-rRNA, 5.8S rRNA, LSU-rRNA)"/>
    <property type="evidence" value="ECO:0007669"/>
    <property type="project" value="TreeGrafter"/>
</dbReference>